<dbReference type="PROSITE" id="PS01124">
    <property type="entry name" value="HTH_ARAC_FAMILY_2"/>
    <property type="match status" value="1"/>
</dbReference>
<gene>
    <name evidence="5" type="ORF">QNI16_34030</name>
    <name evidence="6" type="ORF">QNI19_37385</name>
</gene>
<dbReference type="Proteomes" id="UP001228581">
    <property type="component" value="Unassembled WGS sequence"/>
</dbReference>
<keyword evidence="2" id="KW-0238">DNA-binding</keyword>
<evidence type="ECO:0000256" key="2">
    <source>
        <dbReference type="ARBA" id="ARBA00023125"/>
    </source>
</evidence>
<comment type="caution">
    <text evidence="5">The sequence shown here is derived from an EMBL/GenBank/DDBJ whole genome shotgun (WGS) entry which is preliminary data.</text>
</comment>
<dbReference type="InterPro" id="IPR018062">
    <property type="entry name" value="HTH_AraC-typ_CS"/>
</dbReference>
<dbReference type="AlphaFoldDB" id="A0AAE3QZF5"/>
<dbReference type="RefSeq" id="WP_313988277.1">
    <property type="nucleotide sequence ID" value="NZ_JASJOR010000056.1"/>
</dbReference>
<dbReference type="GO" id="GO:0003700">
    <property type="term" value="F:DNA-binding transcription factor activity"/>
    <property type="evidence" value="ECO:0007669"/>
    <property type="project" value="InterPro"/>
</dbReference>
<evidence type="ECO:0000313" key="8">
    <source>
        <dbReference type="Proteomes" id="UP001241110"/>
    </source>
</evidence>
<organism evidence="5 8">
    <name type="scientific">Xanthocytophaga flava</name>
    <dbReference type="NCBI Taxonomy" id="3048013"/>
    <lineage>
        <taxon>Bacteria</taxon>
        <taxon>Pseudomonadati</taxon>
        <taxon>Bacteroidota</taxon>
        <taxon>Cytophagia</taxon>
        <taxon>Cytophagales</taxon>
        <taxon>Rhodocytophagaceae</taxon>
        <taxon>Xanthocytophaga</taxon>
    </lineage>
</organism>
<dbReference type="InterPro" id="IPR020449">
    <property type="entry name" value="Tscrpt_reg_AraC-type_HTH"/>
</dbReference>
<dbReference type="InterPro" id="IPR009057">
    <property type="entry name" value="Homeodomain-like_sf"/>
</dbReference>
<dbReference type="Proteomes" id="UP001241110">
    <property type="component" value="Unassembled WGS sequence"/>
</dbReference>
<dbReference type="Gene3D" id="1.10.10.60">
    <property type="entry name" value="Homeodomain-like"/>
    <property type="match status" value="2"/>
</dbReference>
<evidence type="ECO:0000256" key="1">
    <source>
        <dbReference type="ARBA" id="ARBA00023015"/>
    </source>
</evidence>
<dbReference type="PANTHER" id="PTHR43280">
    <property type="entry name" value="ARAC-FAMILY TRANSCRIPTIONAL REGULATOR"/>
    <property type="match status" value="1"/>
</dbReference>
<evidence type="ECO:0000313" key="6">
    <source>
        <dbReference type="EMBL" id="MDJ1498666.1"/>
    </source>
</evidence>
<feature type="domain" description="HTH araC/xylS-type" evidence="4">
    <location>
        <begin position="184"/>
        <end position="282"/>
    </location>
</feature>
<reference evidence="5 7" key="1">
    <citation type="submission" date="2023-05" db="EMBL/GenBank/DDBJ databases">
        <authorList>
            <person name="Zhang X."/>
        </authorList>
    </citation>
    <scope>NUCLEOTIDE SEQUENCE</scope>
    <source>
        <strain evidence="6 7">DM2B3-1</strain>
        <strain evidence="5">YF14B1</strain>
    </source>
</reference>
<evidence type="ECO:0000313" key="5">
    <source>
        <dbReference type="EMBL" id="MDJ1485559.1"/>
    </source>
</evidence>
<protein>
    <submittedName>
        <fullName evidence="5">AraC family transcriptional regulator</fullName>
    </submittedName>
</protein>
<dbReference type="InterPro" id="IPR018060">
    <property type="entry name" value="HTH_AraC"/>
</dbReference>
<dbReference type="SMART" id="SM00342">
    <property type="entry name" value="HTH_ARAC"/>
    <property type="match status" value="1"/>
</dbReference>
<dbReference type="GO" id="GO:0043565">
    <property type="term" value="F:sequence-specific DNA binding"/>
    <property type="evidence" value="ECO:0007669"/>
    <property type="project" value="InterPro"/>
</dbReference>
<keyword evidence="3" id="KW-0804">Transcription</keyword>
<name>A0AAE3QZF5_9BACT</name>
<keyword evidence="7" id="KW-1185">Reference proteome</keyword>
<keyword evidence="1" id="KW-0805">Transcription regulation</keyword>
<evidence type="ECO:0000256" key="3">
    <source>
        <dbReference type="ARBA" id="ARBA00023163"/>
    </source>
</evidence>
<dbReference type="PANTHER" id="PTHR43280:SF27">
    <property type="entry name" value="TRANSCRIPTIONAL REGULATOR MTLR"/>
    <property type="match status" value="1"/>
</dbReference>
<dbReference type="EMBL" id="JASJOS010000021">
    <property type="protein sequence ID" value="MDJ1485559.1"/>
    <property type="molecule type" value="Genomic_DNA"/>
</dbReference>
<dbReference type="Pfam" id="PF12833">
    <property type="entry name" value="HTH_18"/>
    <property type="match status" value="1"/>
</dbReference>
<accession>A0AAE3QZF5</accession>
<dbReference type="PROSITE" id="PS00041">
    <property type="entry name" value="HTH_ARAC_FAMILY_1"/>
    <property type="match status" value="1"/>
</dbReference>
<dbReference type="SUPFAM" id="SSF46689">
    <property type="entry name" value="Homeodomain-like"/>
    <property type="match status" value="2"/>
</dbReference>
<proteinExistence type="predicted"/>
<dbReference type="EMBL" id="JASJOT010000054">
    <property type="protein sequence ID" value="MDJ1498666.1"/>
    <property type="molecule type" value="Genomic_DNA"/>
</dbReference>
<sequence>MIHLYHEVTPLTPYDCFTIFERFKTDFNFPFHYHEEFELNLILNASNAKRVIGDHSGVIGDYELVLVGSNLPHAWFTHQCKSEQIHEVTIQFHRDFLDAKFLQRNQLVFIKNMLEQSSRGISFSKETIMAIKDRLINLTRKSGFDSVLELMSILHDLSISRNIQALSTSSFAQEQHSYNSRRIRKAFEYMQVNCEREITLKEVADLVGMTEVSFCRFIKKRTGKTFVESLNQIRLGYACRMLIDSTQSIAEISYKCGFNNLSYFNRLFKKQKGCTPKKFRENFSGTRAFI</sequence>
<evidence type="ECO:0000313" key="7">
    <source>
        <dbReference type="Proteomes" id="UP001228581"/>
    </source>
</evidence>
<dbReference type="PRINTS" id="PR00032">
    <property type="entry name" value="HTHARAC"/>
</dbReference>
<evidence type="ECO:0000259" key="4">
    <source>
        <dbReference type="PROSITE" id="PS01124"/>
    </source>
</evidence>